<reference evidence="1" key="1">
    <citation type="submission" date="2020-10" db="EMBL/GenBank/DDBJ databases">
        <title>Taxonomic study of unclassified bacteria belonging to the class Ktedonobacteria.</title>
        <authorList>
            <person name="Yabe S."/>
            <person name="Wang C.M."/>
            <person name="Zheng Y."/>
            <person name="Sakai Y."/>
            <person name="Cavaletti L."/>
            <person name="Monciardini P."/>
            <person name="Donadio S."/>
        </authorList>
    </citation>
    <scope>NUCLEOTIDE SEQUENCE</scope>
    <source>
        <strain evidence="1">SOSP1-1</strain>
    </source>
</reference>
<dbReference type="Proteomes" id="UP000612362">
    <property type="component" value="Unassembled WGS sequence"/>
</dbReference>
<proteinExistence type="predicted"/>
<evidence type="ECO:0000313" key="1">
    <source>
        <dbReference type="EMBL" id="GHO42766.1"/>
    </source>
</evidence>
<organism evidence="1 2">
    <name type="scientific">Ktedonospora formicarum</name>
    <dbReference type="NCBI Taxonomy" id="2778364"/>
    <lineage>
        <taxon>Bacteria</taxon>
        <taxon>Bacillati</taxon>
        <taxon>Chloroflexota</taxon>
        <taxon>Ktedonobacteria</taxon>
        <taxon>Ktedonobacterales</taxon>
        <taxon>Ktedonobacteraceae</taxon>
        <taxon>Ktedonospora</taxon>
    </lineage>
</organism>
<dbReference type="AlphaFoldDB" id="A0A8J3HVJ2"/>
<keyword evidence="2" id="KW-1185">Reference proteome</keyword>
<sequence length="61" mass="7041">MCVYDPVWEWFSWAAVKGEAHVWEQAGAWLSKIEGNMIELVRGDKRVPRSQRDIANSFSCV</sequence>
<name>A0A8J3HVJ2_9CHLR</name>
<comment type="caution">
    <text evidence="1">The sequence shown here is derived from an EMBL/GenBank/DDBJ whole genome shotgun (WGS) entry which is preliminary data.</text>
</comment>
<protein>
    <submittedName>
        <fullName evidence="1">Uncharacterized protein</fullName>
    </submittedName>
</protein>
<gene>
    <name evidence="1" type="ORF">KSX_09290</name>
</gene>
<evidence type="ECO:0000313" key="2">
    <source>
        <dbReference type="Proteomes" id="UP000612362"/>
    </source>
</evidence>
<accession>A0A8J3HVJ2</accession>
<dbReference type="EMBL" id="BNJF01000001">
    <property type="protein sequence ID" value="GHO42766.1"/>
    <property type="molecule type" value="Genomic_DNA"/>
</dbReference>